<gene>
    <name evidence="2" type="ORF">R4Z09_12615</name>
</gene>
<dbReference type="EMBL" id="CP137640">
    <property type="protein sequence ID" value="WVX83759.1"/>
    <property type="molecule type" value="Genomic_DNA"/>
</dbReference>
<evidence type="ECO:0000313" key="2">
    <source>
        <dbReference type="EMBL" id="WVX83759.1"/>
    </source>
</evidence>
<protein>
    <submittedName>
        <fullName evidence="2">Chromate resistance protein ChrB</fullName>
    </submittedName>
</protein>
<name>A0ABZ2CJ36_9BACI</name>
<dbReference type="InterPro" id="IPR046858">
    <property type="entry name" value="ChrB_N"/>
</dbReference>
<feature type="domain" description="ChrB N-terminal" evidence="1">
    <location>
        <begin position="19"/>
        <end position="102"/>
    </location>
</feature>
<evidence type="ECO:0000259" key="1">
    <source>
        <dbReference type="Pfam" id="PF20229"/>
    </source>
</evidence>
<evidence type="ECO:0000313" key="3">
    <source>
        <dbReference type="Proteomes" id="UP001357223"/>
    </source>
</evidence>
<reference evidence="2 3" key="1">
    <citation type="submission" date="2023-10" db="EMBL/GenBank/DDBJ databases">
        <title>Niallia locisalis sp.nov. isolated from a salt pond sample.</title>
        <authorList>
            <person name="Li X.-J."/>
            <person name="Dong L."/>
        </authorList>
    </citation>
    <scope>NUCLEOTIDE SEQUENCE [LARGE SCALE GENOMIC DNA]</scope>
    <source>
        <strain evidence="2 3">DSM 29761</strain>
    </source>
</reference>
<dbReference type="Proteomes" id="UP001357223">
    <property type="component" value="Chromosome"/>
</dbReference>
<proteinExistence type="predicted"/>
<dbReference type="RefSeq" id="WP_338452633.1">
    <property type="nucleotide sequence ID" value="NZ_CP137640.1"/>
</dbReference>
<accession>A0ABZ2CJ36</accession>
<organism evidence="2 3">
    <name type="scientific">Niallia oryzisoli</name>
    <dbReference type="NCBI Taxonomy" id="1737571"/>
    <lineage>
        <taxon>Bacteria</taxon>
        <taxon>Bacillati</taxon>
        <taxon>Bacillota</taxon>
        <taxon>Bacilli</taxon>
        <taxon>Bacillales</taxon>
        <taxon>Bacillaceae</taxon>
        <taxon>Niallia</taxon>
    </lineage>
</organism>
<sequence length="144" mass="16858">MQVWLHLVYKIPRNPSKVRVYVWRKLKRLGAVLLHDSVWCLPSNPKTKEQFQWLTVEIKELGGEASLWESQLVLGMKGEDIIKEFMEQVEQEYVEILAELKKKQIDLVSLSKKYQQIKIKDYFESELGKRVLSELQNARGGING</sequence>
<dbReference type="Pfam" id="PF20229">
    <property type="entry name" value="ChrB_N"/>
    <property type="match status" value="1"/>
</dbReference>
<keyword evidence="3" id="KW-1185">Reference proteome</keyword>